<dbReference type="PANTHER" id="PTHR11552:SF210">
    <property type="entry name" value="GLUCOSE-METHANOL-CHOLINE OXIDOREDUCTASE N-TERMINAL DOMAIN-CONTAINING PROTEIN-RELATED"/>
    <property type="match status" value="1"/>
</dbReference>
<dbReference type="RefSeq" id="XP_066703396.1">
    <property type="nucleotide sequence ID" value="XM_066840769.1"/>
</dbReference>
<comment type="caution">
    <text evidence="3">The sequence shown here is derived from an EMBL/GenBank/DDBJ whole genome shotgun (WGS) entry which is preliminary data.</text>
</comment>
<reference evidence="3 4" key="1">
    <citation type="submission" date="2023-01" db="EMBL/GenBank/DDBJ databases">
        <title>Analysis of 21 Apiospora genomes using comparative genomics revels a genus with tremendous synthesis potential of carbohydrate active enzymes and secondary metabolites.</title>
        <authorList>
            <person name="Sorensen T."/>
        </authorList>
    </citation>
    <scope>NUCLEOTIDE SEQUENCE [LARGE SCALE GENOMIC DNA]</scope>
    <source>
        <strain evidence="3 4">CBS 24483</strain>
    </source>
</reference>
<dbReference type="EMBL" id="JAQQWE010000003">
    <property type="protein sequence ID" value="KAK7959693.1"/>
    <property type="molecule type" value="Genomic_DNA"/>
</dbReference>
<dbReference type="InterPro" id="IPR012132">
    <property type="entry name" value="GMC_OxRdtase"/>
</dbReference>
<feature type="domain" description="Glucose-methanol-choline oxidoreductase N-terminal" evidence="2">
    <location>
        <begin position="262"/>
        <end position="276"/>
    </location>
</feature>
<dbReference type="InterPro" id="IPR000172">
    <property type="entry name" value="GMC_OxRdtase_N"/>
</dbReference>
<evidence type="ECO:0000259" key="2">
    <source>
        <dbReference type="PROSITE" id="PS00624"/>
    </source>
</evidence>
<name>A0ABR1QN56_9PEZI</name>
<dbReference type="GeneID" id="92073831"/>
<dbReference type="InterPro" id="IPR036188">
    <property type="entry name" value="FAD/NAD-bd_sf"/>
</dbReference>
<dbReference type="Proteomes" id="UP001391051">
    <property type="component" value="Unassembled WGS sequence"/>
</dbReference>
<comment type="similarity">
    <text evidence="1">Belongs to the GMC oxidoreductase family.</text>
</comment>
<evidence type="ECO:0000313" key="4">
    <source>
        <dbReference type="Proteomes" id="UP001391051"/>
    </source>
</evidence>
<dbReference type="PANTHER" id="PTHR11552">
    <property type="entry name" value="GLUCOSE-METHANOL-CHOLINE GMC OXIDOREDUCTASE"/>
    <property type="match status" value="1"/>
</dbReference>
<dbReference type="PIRSF" id="PIRSF000137">
    <property type="entry name" value="Alcohol_oxidase"/>
    <property type="match status" value="1"/>
</dbReference>
<sequence length="597" mass="64142">MSLETYDVVIVGGGTSGLVLANRLTEDPNLQVLVLESGNDRANDQNTLTPGAWPLLTNSPNDWTFQTVPQKDLARQITIPQGKALGGSSAINSFLFNNTSKETVDGWKALNGDQGWDYAAYKKALEKSFTLHRASGEAEGDGPLQLSVGSSKGFWEKAWVEGLGSVGFPETDSISYRVGGANIAAESIDPKTKQKSYAASAYLDPVRNRSNLTVRTETTVTKILLEKSASGGDAATKGVQFISNGGDTQTAEARKEVILTAGAINSPRLLELSGVGGAKLLQSLGIDEVVDNPHVGENLQNHLFTGLVFEANDDVDTIDASFRQEREAVDAAMQDYATKGTGPMSTSNMVTMAQLPLPEFHGPEGQMRANLMLTQAREAFVPDASNPTTPAFAEAHETFVGRDVLMNPASAVGNYVFGPAYAPFDVPDDPGHRAPGKWVSVAIELSHPLSRGSTHITSAAADQTHTSEGVRVDCRYLSHPLDLEVLARQVRFTEDVISRAEPLRRHLKPFAKRFEDLEAARDYVRRSANGTYHYTGTCAMMTRELGGVVDGRLRVYGVAGLRVCDASVLPIEPTANPQAVVYGVAELAAGFIKEDMA</sequence>
<dbReference type="PROSITE" id="PS00624">
    <property type="entry name" value="GMC_OXRED_2"/>
    <property type="match status" value="1"/>
</dbReference>
<dbReference type="Gene3D" id="3.50.50.60">
    <property type="entry name" value="FAD/NAD(P)-binding domain"/>
    <property type="match status" value="1"/>
</dbReference>
<dbReference type="Gene3D" id="3.30.560.10">
    <property type="entry name" value="Glucose Oxidase, domain 3"/>
    <property type="match status" value="1"/>
</dbReference>
<protein>
    <submittedName>
        <fullName evidence="3">GMC oxidoreductase</fullName>
    </submittedName>
</protein>
<dbReference type="Pfam" id="PF05199">
    <property type="entry name" value="GMC_oxred_C"/>
    <property type="match status" value="1"/>
</dbReference>
<dbReference type="SUPFAM" id="SSF51905">
    <property type="entry name" value="FAD/NAD(P)-binding domain"/>
    <property type="match status" value="1"/>
</dbReference>
<dbReference type="InterPro" id="IPR007867">
    <property type="entry name" value="GMC_OxRtase_C"/>
</dbReference>
<accession>A0ABR1QN56</accession>
<dbReference type="Pfam" id="PF00732">
    <property type="entry name" value="GMC_oxred_N"/>
    <property type="match status" value="1"/>
</dbReference>
<gene>
    <name evidence="3" type="ORF">PG986_004547</name>
</gene>
<organism evidence="3 4">
    <name type="scientific">Apiospora aurea</name>
    <dbReference type="NCBI Taxonomy" id="335848"/>
    <lineage>
        <taxon>Eukaryota</taxon>
        <taxon>Fungi</taxon>
        <taxon>Dikarya</taxon>
        <taxon>Ascomycota</taxon>
        <taxon>Pezizomycotina</taxon>
        <taxon>Sordariomycetes</taxon>
        <taxon>Xylariomycetidae</taxon>
        <taxon>Amphisphaeriales</taxon>
        <taxon>Apiosporaceae</taxon>
        <taxon>Apiospora</taxon>
    </lineage>
</organism>
<evidence type="ECO:0000313" key="3">
    <source>
        <dbReference type="EMBL" id="KAK7959693.1"/>
    </source>
</evidence>
<keyword evidence="4" id="KW-1185">Reference proteome</keyword>
<evidence type="ECO:0000256" key="1">
    <source>
        <dbReference type="ARBA" id="ARBA00010790"/>
    </source>
</evidence>
<proteinExistence type="inferred from homology"/>
<dbReference type="SUPFAM" id="SSF54373">
    <property type="entry name" value="FAD-linked reductases, C-terminal domain"/>
    <property type="match status" value="1"/>
</dbReference>